<dbReference type="EMBL" id="BSDY01000004">
    <property type="protein sequence ID" value="GLI55428.1"/>
    <property type="molecule type" value="Genomic_DNA"/>
</dbReference>
<accession>A0A9W6LMG2</accession>
<dbReference type="RefSeq" id="WP_281833888.1">
    <property type="nucleotide sequence ID" value="NZ_BSDY01000004.1"/>
</dbReference>
<organism evidence="3 4">
    <name type="scientific">Propionigenium maris DSM 9537</name>
    <dbReference type="NCBI Taxonomy" id="1123000"/>
    <lineage>
        <taxon>Bacteria</taxon>
        <taxon>Fusobacteriati</taxon>
        <taxon>Fusobacteriota</taxon>
        <taxon>Fusobacteriia</taxon>
        <taxon>Fusobacteriales</taxon>
        <taxon>Fusobacteriaceae</taxon>
        <taxon>Propionigenium</taxon>
    </lineage>
</organism>
<dbReference type="Gene3D" id="1.25.40.10">
    <property type="entry name" value="Tetratricopeptide repeat domain"/>
    <property type="match status" value="2"/>
</dbReference>
<dbReference type="SUPFAM" id="SSF53955">
    <property type="entry name" value="Lysozyme-like"/>
    <property type="match status" value="1"/>
</dbReference>
<keyword evidence="4" id="KW-1185">Reference proteome</keyword>
<dbReference type="InterPro" id="IPR008258">
    <property type="entry name" value="Transglycosylase_SLT_dom_1"/>
</dbReference>
<evidence type="ECO:0000313" key="3">
    <source>
        <dbReference type="EMBL" id="GLI55428.1"/>
    </source>
</evidence>
<reference evidence="3" key="1">
    <citation type="submission" date="2022-12" db="EMBL/GenBank/DDBJ databases">
        <title>Reference genome sequencing for broad-spectrum identification of bacterial and archaeal isolates by mass spectrometry.</title>
        <authorList>
            <person name="Sekiguchi Y."/>
            <person name="Tourlousse D.M."/>
        </authorList>
    </citation>
    <scope>NUCLEOTIDE SEQUENCE</scope>
    <source>
        <strain evidence="3">10succ1</strain>
    </source>
</reference>
<protein>
    <recommendedName>
        <fullName evidence="2">Transglycosylase SLT domain-containing protein</fullName>
    </recommendedName>
</protein>
<dbReference type="SUPFAM" id="SSF48452">
    <property type="entry name" value="TPR-like"/>
    <property type="match status" value="2"/>
</dbReference>
<dbReference type="CDD" id="cd13401">
    <property type="entry name" value="Slt70-like"/>
    <property type="match status" value="1"/>
</dbReference>
<evidence type="ECO:0000259" key="2">
    <source>
        <dbReference type="Pfam" id="PF01464"/>
    </source>
</evidence>
<proteinExistence type="predicted"/>
<feature type="chain" id="PRO_5040834727" description="Transglycosylase SLT domain-containing protein" evidence="1">
    <location>
        <begin position="20"/>
        <end position="622"/>
    </location>
</feature>
<name>A0A9W6LMG2_9FUSO</name>
<dbReference type="Proteomes" id="UP001144471">
    <property type="component" value="Unassembled WGS sequence"/>
</dbReference>
<evidence type="ECO:0000313" key="4">
    <source>
        <dbReference type="Proteomes" id="UP001144471"/>
    </source>
</evidence>
<comment type="caution">
    <text evidence="3">The sequence shown here is derived from an EMBL/GenBank/DDBJ whole genome shotgun (WGS) entry which is preliminary data.</text>
</comment>
<feature type="domain" description="Transglycosylase SLT" evidence="2">
    <location>
        <begin position="487"/>
        <end position="589"/>
    </location>
</feature>
<dbReference type="InterPro" id="IPR011990">
    <property type="entry name" value="TPR-like_helical_dom_sf"/>
</dbReference>
<dbReference type="AlphaFoldDB" id="A0A9W6LMG2"/>
<dbReference type="InterPro" id="IPR019734">
    <property type="entry name" value="TPR_rpt"/>
</dbReference>
<keyword evidence="1" id="KW-0732">Signal</keyword>
<dbReference type="Gene3D" id="1.10.530.10">
    <property type="match status" value="1"/>
</dbReference>
<dbReference type="InterPro" id="IPR023346">
    <property type="entry name" value="Lysozyme-like_dom_sf"/>
</dbReference>
<dbReference type="PANTHER" id="PTHR37423:SF2">
    <property type="entry name" value="MEMBRANE-BOUND LYTIC MUREIN TRANSGLYCOSYLASE C"/>
    <property type="match status" value="1"/>
</dbReference>
<dbReference type="Pfam" id="PF01464">
    <property type="entry name" value="SLT"/>
    <property type="match status" value="1"/>
</dbReference>
<gene>
    <name evidence="3" type="ORF">PM10SUCC1_09420</name>
</gene>
<dbReference type="Pfam" id="PF13174">
    <property type="entry name" value="TPR_6"/>
    <property type="match status" value="1"/>
</dbReference>
<feature type="signal peptide" evidence="1">
    <location>
        <begin position="1"/>
        <end position="19"/>
    </location>
</feature>
<sequence>MKKILLILLFSTVLSLTFAEDIEDYRSFARGRELFTEGNYGEAKIEFEFLLRNFPNSLLFVNKYANYYIGMNYYKLKDYNKARYYLEQAVYVPKEFNDKTGYFRVKRNHFFEYERNYHLAQIYLKQGEEEEGLKHLKFLIKDYYSHNLSDFESKALKQLALYEPYYETLYKIKYENNISLLPSLKEEDLKMVGDFFVSKGLFDNAVNAYTLLLKDSDSKDIRLKLLEALTRGKRYEDAMRVSTEYLREDTDSAYYYYRGNAYRRKGMTDYALNDFKRVKDGSFFKRARYDTARLHYLREEYGQAIEILRRSSDARSHTLLLNSYLALDMTEEFTSSALNYIKNYPYTDEAAYYRFLLYRNSKNENYLRWIKKYNMNTYYYEVALSINNTAYELKEFPLEAKLKKYKGIITKLEKLSRLGDSELLKMNFENLNLPEDDKAFEGYLISMIYEEGYFYNQAMKNSRKYSRHISQYSNLLDILYPRYYSSLVEEAARRYNIDSALIYAVIMKESLFSDDIISRSGAYGLMQIILPTAKDMKRDVTPEELMVPSINIDLGTRYLKILLDKYKGDVTKTIAAYNGGMGNVDRWSGEGQLDIEGIPFPETKEYTKDVLSNYYKYKRLYD</sequence>
<evidence type="ECO:0000256" key="1">
    <source>
        <dbReference type="SAM" id="SignalP"/>
    </source>
</evidence>
<dbReference type="PANTHER" id="PTHR37423">
    <property type="entry name" value="SOLUBLE LYTIC MUREIN TRANSGLYCOSYLASE-RELATED"/>
    <property type="match status" value="1"/>
</dbReference>